<evidence type="ECO:0000313" key="2">
    <source>
        <dbReference type="EMBL" id="KAB4316107.1"/>
    </source>
</evidence>
<dbReference type="InterPro" id="IPR013320">
    <property type="entry name" value="ConA-like_dom_sf"/>
</dbReference>
<dbReference type="Gene3D" id="2.60.120.200">
    <property type="match status" value="1"/>
</dbReference>
<dbReference type="Proteomes" id="UP000284785">
    <property type="component" value="Unassembled WGS sequence"/>
</dbReference>
<dbReference type="PROSITE" id="PS51257">
    <property type="entry name" value="PROKAR_LIPOPROTEIN"/>
    <property type="match status" value="1"/>
</dbReference>
<dbReference type="GO" id="GO:0005975">
    <property type="term" value="P:carbohydrate metabolic process"/>
    <property type="evidence" value="ECO:0007669"/>
    <property type="project" value="UniProtKB-ARBA"/>
</dbReference>
<dbReference type="KEGG" id="btho:Btheta7330_02664"/>
<dbReference type="AlphaFoldDB" id="A0A0P0FAV9"/>
<dbReference type="Gene3D" id="2.60.40.1740">
    <property type="entry name" value="hypothetical protein (bacova_03559)"/>
    <property type="match status" value="1"/>
</dbReference>
<proteinExistence type="predicted"/>
<dbReference type="SUPFAM" id="SSF49899">
    <property type="entry name" value="Concanavalin A-like lectins/glucanases"/>
    <property type="match status" value="1"/>
</dbReference>
<dbReference type="RefSeq" id="WP_016267699.1">
    <property type="nucleotide sequence ID" value="NZ_CABJDH010000016.1"/>
</dbReference>
<evidence type="ECO:0000313" key="3">
    <source>
        <dbReference type="EMBL" id="RHD89176.1"/>
    </source>
</evidence>
<feature type="domain" description="BT-3987-like N-terminal" evidence="1">
    <location>
        <begin position="33"/>
        <end position="151"/>
    </location>
</feature>
<gene>
    <name evidence="3" type="ORF">DW780_07410</name>
    <name evidence="2" type="ORF">GAO51_01125</name>
</gene>
<sequence length="393" mass="43221">MKQIKNIRNFLLISLIAGGTWIGCDDANYSTLDTHVFFEEALTATSTKVTVMGSGETNVTLNAHISNTQQKDNSYSLAIDQAALDAYNKANGTNYIALPETHYTLPDNITIKAGAYNADPISIHIKAFSEEMNASGESYALPVRLVAKQGSIDVMPVTGSLVILANSIMEFSAPQFVGSTELVAQKFSEAPETYNEFTVEVRFQVSNTANRNRAVFSTSGSDGKSLLLRFEDPQSDNSDHKAHSLVQIQTHETYLNPTYSFEPNKWQHLAVTYNGSKYRIYINGKDGGSKDVAGGPCIFGNMSWFSGGSWWSGCKILVSEARIWSVCRSEIQIQNNMTITSPKSPGLEAYWRFNEGKGNVFEDATGKGHTITTTVTPVWIDKILSTDEATPWK</sequence>
<name>A0A0P0FAV9_BACT4</name>
<dbReference type="Proteomes" id="UP000440614">
    <property type="component" value="Unassembled WGS sequence"/>
</dbReference>
<dbReference type="InterPro" id="IPR013728">
    <property type="entry name" value="BT_3987-like_N"/>
</dbReference>
<comment type="caution">
    <text evidence="3">The sequence shown here is derived from an EMBL/GenBank/DDBJ whole genome shotgun (WGS) entry which is preliminary data.</text>
</comment>
<evidence type="ECO:0000313" key="4">
    <source>
        <dbReference type="Proteomes" id="UP000284785"/>
    </source>
</evidence>
<dbReference type="Pfam" id="PF13385">
    <property type="entry name" value="Laminin_G_3"/>
    <property type="match status" value="1"/>
</dbReference>
<reference evidence="2 5" key="2">
    <citation type="journal article" date="2019" name="Nat. Med.">
        <title>A library of human gut bacterial isolates paired with longitudinal multiomics data enables mechanistic microbiome research.</title>
        <authorList>
            <person name="Poyet M."/>
            <person name="Groussin M."/>
            <person name="Gibbons S.M."/>
            <person name="Avila-Pacheco J."/>
            <person name="Jiang X."/>
            <person name="Kearney S.M."/>
            <person name="Perrotta A.R."/>
            <person name="Berdy B."/>
            <person name="Zhao S."/>
            <person name="Lieberman T.D."/>
            <person name="Swanson P.K."/>
            <person name="Smith M."/>
            <person name="Roesemann S."/>
            <person name="Alexander J.E."/>
            <person name="Rich S.A."/>
            <person name="Livny J."/>
            <person name="Vlamakis H."/>
            <person name="Clish C."/>
            <person name="Bullock K."/>
            <person name="Deik A."/>
            <person name="Scott J."/>
            <person name="Pierce K.A."/>
            <person name="Xavier R.J."/>
            <person name="Alm E.J."/>
        </authorList>
    </citation>
    <scope>NUCLEOTIDE SEQUENCE [LARGE SCALE GENOMIC DNA]</scope>
    <source>
        <strain evidence="2 5">BIOML-A188</strain>
    </source>
</reference>
<evidence type="ECO:0000259" key="1">
    <source>
        <dbReference type="Pfam" id="PF08522"/>
    </source>
</evidence>
<dbReference type="Pfam" id="PF08522">
    <property type="entry name" value="BT_3987-like_N"/>
    <property type="match status" value="1"/>
</dbReference>
<dbReference type="EMBL" id="QSJP01000005">
    <property type="protein sequence ID" value="RHD89176.1"/>
    <property type="molecule type" value="Genomic_DNA"/>
</dbReference>
<evidence type="ECO:0000313" key="5">
    <source>
        <dbReference type="Proteomes" id="UP000440614"/>
    </source>
</evidence>
<dbReference type="EMBL" id="WCSY01000001">
    <property type="protein sequence ID" value="KAB4316107.1"/>
    <property type="molecule type" value="Genomic_DNA"/>
</dbReference>
<reference evidence="3 4" key="1">
    <citation type="submission" date="2018-08" db="EMBL/GenBank/DDBJ databases">
        <title>A genome reference for cultivated species of the human gut microbiota.</title>
        <authorList>
            <person name="Zou Y."/>
            <person name="Xue W."/>
            <person name="Luo G."/>
        </authorList>
    </citation>
    <scope>NUCLEOTIDE SEQUENCE [LARGE SCALE GENOMIC DNA]</scope>
    <source>
        <strain evidence="3 4">AM30-26</strain>
    </source>
</reference>
<protein>
    <submittedName>
        <fullName evidence="3">DUF1735 domain-containing protein</fullName>
    </submittedName>
</protein>
<organism evidence="3 4">
    <name type="scientific">Bacteroides thetaiotaomicron</name>
    <dbReference type="NCBI Taxonomy" id="818"/>
    <lineage>
        <taxon>Bacteria</taxon>
        <taxon>Pseudomonadati</taxon>
        <taxon>Bacteroidota</taxon>
        <taxon>Bacteroidia</taxon>
        <taxon>Bacteroidales</taxon>
        <taxon>Bacteroidaceae</taxon>
        <taxon>Bacteroides</taxon>
    </lineage>
</organism>
<accession>A0A0P0FAV9</accession>
<dbReference type="GO" id="GO:0004553">
    <property type="term" value="F:hydrolase activity, hydrolyzing O-glycosyl compounds"/>
    <property type="evidence" value="ECO:0007669"/>
    <property type="project" value="UniProtKB-ARBA"/>
</dbReference>